<proteinExistence type="predicted"/>
<dbReference type="InterPro" id="IPR021109">
    <property type="entry name" value="Peptidase_aspartic_dom_sf"/>
</dbReference>
<dbReference type="SUPFAM" id="SSF56672">
    <property type="entry name" value="DNA/RNA polymerases"/>
    <property type="match status" value="1"/>
</dbReference>
<organism evidence="4 5">
    <name type="scientific">Rubroshorea leprosula</name>
    <dbReference type="NCBI Taxonomy" id="152421"/>
    <lineage>
        <taxon>Eukaryota</taxon>
        <taxon>Viridiplantae</taxon>
        <taxon>Streptophyta</taxon>
        <taxon>Embryophyta</taxon>
        <taxon>Tracheophyta</taxon>
        <taxon>Spermatophyta</taxon>
        <taxon>Magnoliopsida</taxon>
        <taxon>eudicotyledons</taxon>
        <taxon>Gunneridae</taxon>
        <taxon>Pentapetalae</taxon>
        <taxon>rosids</taxon>
        <taxon>malvids</taxon>
        <taxon>Malvales</taxon>
        <taxon>Dipterocarpaceae</taxon>
        <taxon>Rubroshorea</taxon>
    </lineage>
</organism>
<feature type="compositionally biased region" description="Basic and acidic residues" evidence="2">
    <location>
        <begin position="1"/>
        <end position="11"/>
    </location>
</feature>
<dbReference type="SUPFAM" id="SSF50630">
    <property type="entry name" value="Acid proteases"/>
    <property type="match status" value="1"/>
</dbReference>
<dbReference type="Gene3D" id="3.30.70.270">
    <property type="match status" value="2"/>
</dbReference>
<dbReference type="EMBL" id="BPVZ01000136">
    <property type="protein sequence ID" value="GKV39784.1"/>
    <property type="molecule type" value="Genomic_DNA"/>
</dbReference>
<dbReference type="Proteomes" id="UP001054252">
    <property type="component" value="Unassembled WGS sequence"/>
</dbReference>
<evidence type="ECO:0000256" key="1">
    <source>
        <dbReference type="ARBA" id="ARBA00022801"/>
    </source>
</evidence>
<protein>
    <recommendedName>
        <fullName evidence="3">Peptidase A2 domain-containing protein</fullName>
    </recommendedName>
</protein>
<accession>A0AAV5LQT0</accession>
<evidence type="ECO:0000256" key="2">
    <source>
        <dbReference type="SAM" id="MobiDB-lite"/>
    </source>
</evidence>
<dbReference type="CDD" id="cd00303">
    <property type="entry name" value="retropepsin_like"/>
    <property type="match status" value="1"/>
</dbReference>
<sequence>MKEARHTDHSRMVKPPQRPPSKRWEKVVHPKFSKEPVRNPRTLRRRLQRKRAEARRRQQLATEEVKVPQRSPAKGKMVWKRKESQEVAVQNESQPKVPPPKLTSLIVNENELKATFEADQQAELTSDDNLLEDMDVLQIGSISINLSCLVLTLPLVYQAKGSETTHVSDGSMLVEEEVIEVPAQEEEEEHNILSEQIIFNKPDENVARHIKPLYISAHMDRVPVNRVLVDNGAAVNVIPSSMLRNLGKNSEDLVYTDVTISDFTGGVSKSKGVLPVALTVGSKTSMSAFFVVDSFATYNALLGRDWIHSNWCVPSSLHQRLIFWNGGKTEVVYADNRPFLANSNMVEARYYDEDVGTIRFFGMDRQGRPRGITACNKPTLAKYVVDEVVHEGEEDIHTDGVTMEELDLAPAKLDDLRADVQDPLKEVNLGTEAEPRITFVSGLLPPKMRDQIICLLHEFKDCFAWDYSEMPGLDRELVEHRLPINKGYKPYKQPPRCMSPEVILNVKEEVERLYKVGFIRTARYSEWLSNIVPVLKKNGKLRVCIDFRNLNLATPKDEYPMPVADLLVDGVARHRILSFMDGHSGYNQIFIAEEDISKTAFRCPGNIGTYEWVVMPFGLKNVGATYQRAMNAIFHDMIGRFMEIYIDDVVVKSIEDEEHLEHLRKAFERMRHHGLKMNPLKCAFGVTAGNFLGFLVHERGLEVDKNKARAVIEARPPQNKKELQRLLGQVNFLRRFISNFAGKTRVFSPLLKLQPDADFKWERQHQAAFDAIKEYLSKPPVLVPPSFESDRSEIFFG</sequence>
<dbReference type="Pfam" id="PF00078">
    <property type="entry name" value="RVT_1"/>
    <property type="match status" value="1"/>
</dbReference>
<feature type="compositionally biased region" description="Basic residues" evidence="2">
    <location>
        <begin position="41"/>
        <end position="58"/>
    </location>
</feature>
<keyword evidence="5" id="KW-1185">Reference proteome</keyword>
<dbReference type="GO" id="GO:0004190">
    <property type="term" value="F:aspartic-type endopeptidase activity"/>
    <property type="evidence" value="ECO:0007669"/>
    <property type="project" value="InterPro"/>
</dbReference>
<dbReference type="PANTHER" id="PTHR24559">
    <property type="entry name" value="TRANSPOSON TY3-I GAG-POL POLYPROTEIN"/>
    <property type="match status" value="1"/>
</dbReference>
<feature type="domain" description="Peptidase A2" evidence="3">
    <location>
        <begin position="225"/>
        <end position="306"/>
    </location>
</feature>
<gene>
    <name evidence="4" type="ORF">SLEP1_g47502</name>
</gene>
<dbReference type="Gene3D" id="2.40.70.10">
    <property type="entry name" value="Acid Proteases"/>
    <property type="match status" value="1"/>
</dbReference>
<dbReference type="AlphaFoldDB" id="A0AAV5LQT0"/>
<dbReference type="InterPro" id="IPR053134">
    <property type="entry name" value="RNA-dir_DNA_polymerase"/>
</dbReference>
<dbReference type="Gene3D" id="3.10.10.10">
    <property type="entry name" value="HIV Type 1 Reverse Transcriptase, subunit A, domain 1"/>
    <property type="match status" value="1"/>
</dbReference>
<dbReference type="CDD" id="cd01647">
    <property type="entry name" value="RT_LTR"/>
    <property type="match status" value="1"/>
</dbReference>
<reference evidence="4 5" key="1">
    <citation type="journal article" date="2021" name="Commun. Biol.">
        <title>The genome of Shorea leprosula (Dipterocarpaceae) highlights the ecological relevance of drought in aseasonal tropical rainforests.</title>
        <authorList>
            <person name="Ng K.K.S."/>
            <person name="Kobayashi M.J."/>
            <person name="Fawcett J.A."/>
            <person name="Hatakeyama M."/>
            <person name="Paape T."/>
            <person name="Ng C.H."/>
            <person name="Ang C.C."/>
            <person name="Tnah L.H."/>
            <person name="Lee C.T."/>
            <person name="Nishiyama T."/>
            <person name="Sese J."/>
            <person name="O'Brien M.J."/>
            <person name="Copetti D."/>
            <person name="Mohd Noor M.I."/>
            <person name="Ong R.C."/>
            <person name="Putra M."/>
            <person name="Sireger I.Z."/>
            <person name="Indrioko S."/>
            <person name="Kosugi Y."/>
            <person name="Izuno A."/>
            <person name="Isagi Y."/>
            <person name="Lee S.L."/>
            <person name="Shimizu K.K."/>
        </authorList>
    </citation>
    <scope>NUCLEOTIDE SEQUENCE [LARGE SCALE GENOMIC DNA]</scope>
    <source>
        <strain evidence="4">214</strain>
    </source>
</reference>
<feature type="region of interest" description="Disordered" evidence="2">
    <location>
        <begin position="1"/>
        <end position="102"/>
    </location>
</feature>
<name>A0AAV5LQT0_9ROSI</name>
<dbReference type="InterPro" id="IPR001995">
    <property type="entry name" value="Peptidase_A2_cat"/>
</dbReference>
<keyword evidence="1" id="KW-0378">Hydrolase</keyword>
<dbReference type="InterPro" id="IPR043128">
    <property type="entry name" value="Rev_trsase/Diguanyl_cyclase"/>
</dbReference>
<evidence type="ECO:0000313" key="4">
    <source>
        <dbReference type="EMBL" id="GKV39784.1"/>
    </source>
</evidence>
<dbReference type="PROSITE" id="PS50175">
    <property type="entry name" value="ASP_PROT_RETROV"/>
    <property type="match status" value="1"/>
</dbReference>
<dbReference type="InterPro" id="IPR043502">
    <property type="entry name" value="DNA/RNA_pol_sf"/>
</dbReference>
<evidence type="ECO:0000259" key="3">
    <source>
        <dbReference type="PROSITE" id="PS50175"/>
    </source>
</evidence>
<dbReference type="PANTHER" id="PTHR24559:SF439">
    <property type="entry name" value="RETROTRANSPOSON, UNCLASSIFIED-LIKE PROTEIN"/>
    <property type="match status" value="1"/>
</dbReference>
<feature type="compositionally biased region" description="Basic and acidic residues" evidence="2">
    <location>
        <begin position="22"/>
        <end position="38"/>
    </location>
</feature>
<evidence type="ECO:0000313" key="5">
    <source>
        <dbReference type="Proteomes" id="UP001054252"/>
    </source>
</evidence>
<comment type="caution">
    <text evidence="4">The sequence shown here is derived from an EMBL/GenBank/DDBJ whole genome shotgun (WGS) entry which is preliminary data.</text>
</comment>
<dbReference type="InterPro" id="IPR000477">
    <property type="entry name" value="RT_dom"/>
</dbReference>
<dbReference type="GO" id="GO:0006508">
    <property type="term" value="P:proteolysis"/>
    <property type="evidence" value="ECO:0007669"/>
    <property type="project" value="InterPro"/>
</dbReference>